<name>A0ACC4DM50_PURLI</name>
<evidence type="ECO:0000313" key="1">
    <source>
        <dbReference type="EMBL" id="KAL3956927.1"/>
    </source>
</evidence>
<protein>
    <submittedName>
        <fullName evidence="1">Uncharacterized protein</fullName>
    </submittedName>
</protein>
<dbReference type="EMBL" id="JBGNUJ010000008">
    <property type="protein sequence ID" value="KAL3956927.1"/>
    <property type="molecule type" value="Genomic_DNA"/>
</dbReference>
<dbReference type="Proteomes" id="UP001638806">
    <property type="component" value="Unassembled WGS sequence"/>
</dbReference>
<accession>A0ACC4DM50</accession>
<gene>
    <name evidence="1" type="ORF">ACCO45_009773</name>
</gene>
<evidence type="ECO:0000313" key="2">
    <source>
        <dbReference type="Proteomes" id="UP001638806"/>
    </source>
</evidence>
<keyword evidence="2" id="KW-1185">Reference proteome</keyword>
<proteinExistence type="predicted"/>
<organism evidence="1 2">
    <name type="scientific">Purpureocillium lilacinum</name>
    <name type="common">Paecilomyces lilacinus</name>
    <dbReference type="NCBI Taxonomy" id="33203"/>
    <lineage>
        <taxon>Eukaryota</taxon>
        <taxon>Fungi</taxon>
        <taxon>Dikarya</taxon>
        <taxon>Ascomycota</taxon>
        <taxon>Pezizomycotina</taxon>
        <taxon>Sordariomycetes</taxon>
        <taxon>Hypocreomycetidae</taxon>
        <taxon>Hypocreales</taxon>
        <taxon>Ophiocordycipitaceae</taxon>
        <taxon>Purpureocillium</taxon>
    </lineage>
</organism>
<comment type="caution">
    <text evidence="1">The sequence shown here is derived from an EMBL/GenBank/DDBJ whole genome shotgun (WGS) entry which is preliminary data.</text>
</comment>
<reference evidence="1" key="1">
    <citation type="submission" date="2024-12" db="EMBL/GenBank/DDBJ databases">
        <title>Comparative genomics and development of molecular markers within Purpureocillium lilacinum and among Purpureocillium species.</title>
        <authorList>
            <person name="Yeh Z.-Y."/>
            <person name="Ni N.-T."/>
            <person name="Lo P.-H."/>
            <person name="Mushyakhwo K."/>
            <person name="Lin C.-F."/>
            <person name="Nai Y.-S."/>
        </authorList>
    </citation>
    <scope>NUCLEOTIDE SEQUENCE</scope>
    <source>
        <strain evidence="1">NCHU-NPUST-175</strain>
    </source>
</reference>
<sequence length="463" mass="51457">MAEAGEPSDDDLVQLSVLRDEETDGLVEAGHLERLRGIIAEGTLVNTLERLHAWVDACDGSEFDYSKVVTLMVEEANRAMELFRAERLRKTPELAQRYLGVTPQAVAGMIPPRYRVQHVEEVLRKDLAVGFDRALAQLRTELSSLPLSTLRRHAPPQLCHRSARVADYVEHLSRPRLTFHGTQRRFVSSIVRHGFLRPGMRDPATGAEHGVRCGATYGRGIYSSPDAGFGLAYADRWCGRTTPGSYFGVKLIVCATLMGRARLMFRDDGWRDSDEPHEGADSHVANGGLEYVVFDPPRILPVYVVHLDWGDGDNAGFFEDVPDDPAEYAAWAAAQASKARGKTHPRLHDGEAPSQLFAGDRQRAKEAAFARAAKYFPYGYGPASGTKFQVLEVGEVSEDEEDYGEYQEQRVVDETGRRHDGDVGGGLGAGGYWSWQKMGELEDHGEEGVERDEYLAQKRAHEE</sequence>